<evidence type="ECO:0000313" key="3">
    <source>
        <dbReference type="RefSeq" id="XP_017301484.1"/>
    </source>
</evidence>
<feature type="region of interest" description="Disordered" evidence="1">
    <location>
        <begin position="113"/>
        <end position="160"/>
    </location>
</feature>
<dbReference type="KEGG" id="dci:108252953"/>
<feature type="compositionally biased region" description="Low complexity" evidence="1">
    <location>
        <begin position="121"/>
        <end position="142"/>
    </location>
</feature>
<proteinExistence type="predicted"/>
<protein>
    <submittedName>
        <fullName evidence="3">Uncharacterized protein LOC108252953</fullName>
    </submittedName>
</protein>
<accession>A0A1S4EH68</accession>
<dbReference type="AlphaFoldDB" id="A0A1S4EH68"/>
<evidence type="ECO:0000313" key="2">
    <source>
        <dbReference type="Proteomes" id="UP000079169"/>
    </source>
</evidence>
<organism evidence="2 3">
    <name type="scientific">Diaphorina citri</name>
    <name type="common">Asian citrus psyllid</name>
    <dbReference type="NCBI Taxonomy" id="121845"/>
    <lineage>
        <taxon>Eukaryota</taxon>
        <taxon>Metazoa</taxon>
        <taxon>Ecdysozoa</taxon>
        <taxon>Arthropoda</taxon>
        <taxon>Hexapoda</taxon>
        <taxon>Insecta</taxon>
        <taxon>Pterygota</taxon>
        <taxon>Neoptera</taxon>
        <taxon>Paraneoptera</taxon>
        <taxon>Hemiptera</taxon>
        <taxon>Sternorrhyncha</taxon>
        <taxon>Psylloidea</taxon>
        <taxon>Psyllidae</taxon>
        <taxon>Diaphorininae</taxon>
        <taxon>Diaphorina</taxon>
    </lineage>
</organism>
<dbReference type="RefSeq" id="XP_017301484.1">
    <property type="nucleotide sequence ID" value="XM_017445995.2"/>
</dbReference>
<reference evidence="3" key="1">
    <citation type="submission" date="2025-08" db="UniProtKB">
        <authorList>
            <consortium name="RefSeq"/>
        </authorList>
    </citation>
    <scope>IDENTIFICATION</scope>
</reference>
<dbReference type="Proteomes" id="UP000079169">
    <property type="component" value="Unplaced"/>
</dbReference>
<name>A0A1S4EH68_DIACI</name>
<sequence>MLGSNTSHLMDRLTNQYRQNIGTYSGSSCTNRHLDGTSSYPGSNNAYPGYDYSPHQYNQSWNQYNETSSGGFGRSFQNYSSRFSLYYGATPLSKSFSKQSPWTMNFPESAARVKSLDSRNSEYSSRNSEYSSRNSEYSSRNSHNVERAGRQSCDDGDYRM</sequence>
<gene>
    <name evidence="3" type="primary">LOC108252953</name>
</gene>
<keyword evidence="2" id="KW-1185">Reference proteome</keyword>
<dbReference type="PaxDb" id="121845-A0A1S4EH68"/>
<evidence type="ECO:0000256" key="1">
    <source>
        <dbReference type="SAM" id="MobiDB-lite"/>
    </source>
</evidence>
<dbReference type="GeneID" id="108252953"/>
<feature type="compositionally biased region" description="Basic and acidic residues" evidence="1">
    <location>
        <begin position="143"/>
        <end position="160"/>
    </location>
</feature>